<comment type="caution">
    <text evidence="1">The sequence shown here is derived from an EMBL/GenBank/DDBJ whole genome shotgun (WGS) entry which is preliminary data.</text>
</comment>
<dbReference type="AlphaFoldDB" id="A0A0F9SDD3"/>
<accession>A0A0F9SDD3</accession>
<dbReference type="EMBL" id="LAZR01000700">
    <property type="protein sequence ID" value="KKN60297.1"/>
    <property type="molecule type" value="Genomic_DNA"/>
</dbReference>
<gene>
    <name evidence="1" type="ORF">LCGC14_0533470</name>
</gene>
<proteinExistence type="predicted"/>
<organism evidence="1">
    <name type="scientific">marine sediment metagenome</name>
    <dbReference type="NCBI Taxonomy" id="412755"/>
    <lineage>
        <taxon>unclassified sequences</taxon>
        <taxon>metagenomes</taxon>
        <taxon>ecological metagenomes</taxon>
    </lineage>
</organism>
<protein>
    <submittedName>
        <fullName evidence="1">Uncharacterized protein</fullName>
    </submittedName>
</protein>
<reference evidence="1" key="1">
    <citation type="journal article" date="2015" name="Nature">
        <title>Complex archaea that bridge the gap between prokaryotes and eukaryotes.</title>
        <authorList>
            <person name="Spang A."/>
            <person name="Saw J.H."/>
            <person name="Jorgensen S.L."/>
            <person name="Zaremba-Niedzwiedzka K."/>
            <person name="Martijn J."/>
            <person name="Lind A.E."/>
            <person name="van Eijk R."/>
            <person name="Schleper C."/>
            <person name="Guy L."/>
            <person name="Ettema T.J."/>
        </authorList>
    </citation>
    <scope>NUCLEOTIDE SEQUENCE</scope>
</reference>
<sequence>MIFATYDEEYNLLKRMLLHPAAYHCGIFGMIEIRSLEDGTFAVDSDVIDEEEIFEDVNPAIRRFLDLREEHQIGLDFEEVDIVSETEYFYNVEGKVISFDDATATARAKCGKAIYRFSSTSFRSGRISRFPRKGDEVIVSIGKDSNILILVRLKGT</sequence>
<evidence type="ECO:0000313" key="1">
    <source>
        <dbReference type="EMBL" id="KKN60297.1"/>
    </source>
</evidence>
<name>A0A0F9SDD3_9ZZZZ</name>